<keyword evidence="6 7" id="KW-0472">Membrane</keyword>
<protein>
    <submittedName>
        <fullName evidence="9">Major facilitator superfamily domain-containing protein</fullName>
    </submittedName>
</protein>
<dbReference type="Pfam" id="PF07690">
    <property type="entry name" value="MFS_1"/>
    <property type="match status" value="1"/>
</dbReference>
<comment type="similarity">
    <text evidence="2">Belongs to the major facilitator superfamily. Vesicular transporter family.</text>
</comment>
<feature type="transmembrane region" description="Helical" evidence="7">
    <location>
        <begin position="70"/>
        <end position="94"/>
    </location>
</feature>
<dbReference type="InterPro" id="IPR036259">
    <property type="entry name" value="MFS_trans_sf"/>
</dbReference>
<dbReference type="PROSITE" id="PS50850">
    <property type="entry name" value="MFS"/>
    <property type="match status" value="1"/>
</dbReference>
<feature type="transmembrane region" description="Helical" evidence="7">
    <location>
        <begin position="106"/>
        <end position="126"/>
    </location>
</feature>
<dbReference type="CDD" id="cd17325">
    <property type="entry name" value="MFS_MdtG_SLC18_like"/>
    <property type="match status" value="1"/>
</dbReference>
<feature type="transmembrane region" description="Helical" evidence="7">
    <location>
        <begin position="371"/>
        <end position="395"/>
    </location>
</feature>
<evidence type="ECO:0000259" key="8">
    <source>
        <dbReference type="PROSITE" id="PS50850"/>
    </source>
</evidence>
<keyword evidence="4 7" id="KW-0812">Transmembrane</keyword>
<evidence type="ECO:0000256" key="3">
    <source>
        <dbReference type="ARBA" id="ARBA00022448"/>
    </source>
</evidence>
<feature type="transmembrane region" description="Helical" evidence="7">
    <location>
        <begin position="337"/>
        <end position="359"/>
    </location>
</feature>
<evidence type="ECO:0000256" key="1">
    <source>
        <dbReference type="ARBA" id="ARBA00004141"/>
    </source>
</evidence>
<organism evidence="9 10">
    <name type="scientific">Aspergillus pseudodeflectus</name>
    <dbReference type="NCBI Taxonomy" id="176178"/>
    <lineage>
        <taxon>Eukaryota</taxon>
        <taxon>Fungi</taxon>
        <taxon>Dikarya</taxon>
        <taxon>Ascomycota</taxon>
        <taxon>Pezizomycotina</taxon>
        <taxon>Eurotiomycetes</taxon>
        <taxon>Eurotiomycetidae</taxon>
        <taxon>Eurotiales</taxon>
        <taxon>Aspergillaceae</taxon>
        <taxon>Aspergillus</taxon>
        <taxon>Aspergillus subgen. Nidulantes</taxon>
    </lineage>
</organism>
<dbReference type="RefSeq" id="XP_070893762.1">
    <property type="nucleotide sequence ID" value="XM_071041759.1"/>
</dbReference>
<evidence type="ECO:0000256" key="6">
    <source>
        <dbReference type="ARBA" id="ARBA00023136"/>
    </source>
</evidence>
<dbReference type="Gene3D" id="1.20.1250.20">
    <property type="entry name" value="MFS general substrate transporter like domains"/>
    <property type="match status" value="1"/>
</dbReference>
<name>A0ABR4JIK0_9EURO</name>
<dbReference type="EMBL" id="JBFXLR010000070">
    <property type="protein sequence ID" value="KAL2839874.1"/>
    <property type="molecule type" value="Genomic_DNA"/>
</dbReference>
<evidence type="ECO:0000256" key="4">
    <source>
        <dbReference type="ARBA" id="ARBA00022692"/>
    </source>
</evidence>
<gene>
    <name evidence="9" type="ORF">BJX68DRAFT_247302</name>
</gene>
<dbReference type="Proteomes" id="UP001610444">
    <property type="component" value="Unassembled WGS sequence"/>
</dbReference>
<feature type="transmembrane region" description="Helical" evidence="7">
    <location>
        <begin position="451"/>
        <end position="474"/>
    </location>
</feature>
<dbReference type="PANTHER" id="PTHR23506:SF23">
    <property type="entry name" value="GH10249P"/>
    <property type="match status" value="1"/>
</dbReference>
<evidence type="ECO:0000313" key="9">
    <source>
        <dbReference type="EMBL" id="KAL2839874.1"/>
    </source>
</evidence>
<comment type="subcellular location">
    <subcellularLocation>
        <location evidence="1">Membrane</location>
        <topology evidence="1">Multi-pass membrane protein</topology>
    </subcellularLocation>
</comment>
<accession>A0ABR4JIK0</accession>
<feature type="transmembrane region" description="Helical" evidence="7">
    <location>
        <begin position="132"/>
        <end position="150"/>
    </location>
</feature>
<keyword evidence="5 7" id="KW-1133">Transmembrane helix</keyword>
<feature type="transmembrane region" description="Helical" evidence="7">
    <location>
        <begin position="190"/>
        <end position="210"/>
    </location>
</feature>
<dbReference type="GeneID" id="98156923"/>
<evidence type="ECO:0000313" key="10">
    <source>
        <dbReference type="Proteomes" id="UP001610444"/>
    </source>
</evidence>
<dbReference type="InterPro" id="IPR001958">
    <property type="entry name" value="Tet-R_TetA/multi-R_MdtG-like"/>
</dbReference>
<evidence type="ECO:0000256" key="5">
    <source>
        <dbReference type="ARBA" id="ARBA00022989"/>
    </source>
</evidence>
<dbReference type="SUPFAM" id="SSF103473">
    <property type="entry name" value="MFS general substrate transporter"/>
    <property type="match status" value="1"/>
</dbReference>
<proteinExistence type="inferred from homology"/>
<feature type="transmembrane region" description="Helical" evidence="7">
    <location>
        <begin position="30"/>
        <end position="50"/>
    </location>
</feature>
<comment type="caution">
    <text evidence="9">The sequence shown here is derived from an EMBL/GenBank/DDBJ whole genome shotgun (WGS) entry which is preliminary data.</text>
</comment>
<sequence>MGPPAHATTATGSDNVTLPRFLKLRSSKSFIIFMVAFAVSTDIFMYGLLVPVTPTALKTKLGIPEDKTQSWTSILLALYSAAFLVFSPIFGHLADRANSRKWPLQLGLVILGVATALLCIGTHMALWVVGRLLQGAAVAVVWAVGLALLVDTVGEDELGQALGYVSMGLSIGVLAGPLVGGVVYEHGGYYAVFGVAFGLIGIDLVLRLAVIEKKEAARWLAPTQPERHADGTTDCSVVCEADEPARTPQAPQPLDDTKRPLRQLATLLRSPRLLVSLWGTFVVSLVLTSFDSVLPLFVEEVFGWRQTGQGLIFIALVVPHILDPLIGSLVDRYPHAARFLISGAFLSATAPAVCLRLITTDSLDDKILLCALLTILGLCLALANTPLMLEVFLAVKAKEASLPGGQLLDANHRGGAVAFAFGLSNMAFAAGSLVGPFFAGYIRQRVAWGTFAWAMGLVLGASSVPAALMSGGWISKGLIQVYV</sequence>
<keyword evidence="10" id="KW-1185">Reference proteome</keyword>
<evidence type="ECO:0000256" key="2">
    <source>
        <dbReference type="ARBA" id="ARBA00006829"/>
    </source>
</evidence>
<feature type="transmembrane region" description="Helical" evidence="7">
    <location>
        <begin position="162"/>
        <end position="184"/>
    </location>
</feature>
<dbReference type="PANTHER" id="PTHR23506">
    <property type="entry name" value="GH10249P"/>
    <property type="match status" value="1"/>
</dbReference>
<feature type="transmembrane region" description="Helical" evidence="7">
    <location>
        <begin position="273"/>
        <end position="298"/>
    </location>
</feature>
<keyword evidence="3" id="KW-0813">Transport</keyword>
<reference evidence="9 10" key="1">
    <citation type="submission" date="2024-07" db="EMBL/GenBank/DDBJ databases">
        <title>Section-level genome sequencing and comparative genomics of Aspergillus sections Usti and Cavernicolus.</title>
        <authorList>
            <consortium name="Lawrence Berkeley National Laboratory"/>
            <person name="Nybo J.L."/>
            <person name="Vesth T.C."/>
            <person name="Theobald S."/>
            <person name="Frisvad J.C."/>
            <person name="Larsen T.O."/>
            <person name="Kjaerboelling I."/>
            <person name="Rothschild-Mancinelli K."/>
            <person name="Lyhne E.K."/>
            <person name="Kogle M.E."/>
            <person name="Barry K."/>
            <person name="Clum A."/>
            <person name="Na H."/>
            <person name="Ledsgaard L."/>
            <person name="Lin J."/>
            <person name="Lipzen A."/>
            <person name="Kuo A."/>
            <person name="Riley R."/>
            <person name="Mondo S."/>
            <person name="LaButti K."/>
            <person name="Haridas S."/>
            <person name="Pangalinan J."/>
            <person name="Salamov A.A."/>
            <person name="Simmons B.A."/>
            <person name="Magnuson J.K."/>
            <person name="Chen J."/>
            <person name="Drula E."/>
            <person name="Henrissat B."/>
            <person name="Wiebenga A."/>
            <person name="Lubbers R.J."/>
            <person name="Gomes A.C."/>
            <person name="Macurrencykelacurrency M.R."/>
            <person name="Stajich J."/>
            <person name="Grigoriev I.V."/>
            <person name="Mortensen U.H."/>
            <person name="De vries R.P."/>
            <person name="Baker S.E."/>
            <person name="Andersen M.R."/>
        </authorList>
    </citation>
    <scope>NUCLEOTIDE SEQUENCE [LARGE SCALE GENOMIC DNA]</scope>
    <source>
        <strain evidence="9 10">CBS 756.74</strain>
    </source>
</reference>
<feature type="transmembrane region" description="Helical" evidence="7">
    <location>
        <begin position="416"/>
        <end position="439"/>
    </location>
</feature>
<dbReference type="InterPro" id="IPR020846">
    <property type="entry name" value="MFS_dom"/>
</dbReference>
<dbReference type="InterPro" id="IPR011701">
    <property type="entry name" value="MFS"/>
</dbReference>
<feature type="domain" description="Major facilitator superfamily (MFS) profile" evidence="8">
    <location>
        <begin position="31"/>
        <end position="483"/>
    </location>
</feature>
<evidence type="ECO:0000256" key="7">
    <source>
        <dbReference type="SAM" id="Phobius"/>
    </source>
</evidence>
<dbReference type="PRINTS" id="PR01035">
    <property type="entry name" value="TCRTETA"/>
</dbReference>
<dbReference type="InterPro" id="IPR050930">
    <property type="entry name" value="MFS_Vesicular_Transporter"/>
</dbReference>